<accession>A0A815QXV6</accession>
<protein>
    <submittedName>
        <fullName evidence="1">Uncharacterized protein</fullName>
    </submittedName>
</protein>
<evidence type="ECO:0000313" key="1">
    <source>
        <dbReference type="EMBL" id="CAF1469205.1"/>
    </source>
</evidence>
<reference evidence="1" key="1">
    <citation type="submission" date="2021-02" db="EMBL/GenBank/DDBJ databases">
        <authorList>
            <person name="Nowell W R."/>
        </authorList>
    </citation>
    <scope>NUCLEOTIDE SEQUENCE</scope>
</reference>
<name>A0A815QXV6_ADIRI</name>
<dbReference type="AlphaFoldDB" id="A0A815QXV6"/>
<dbReference type="EMBL" id="CAJNOJ010000500">
    <property type="protein sequence ID" value="CAF1469205.1"/>
    <property type="molecule type" value="Genomic_DNA"/>
</dbReference>
<organism evidence="1 2">
    <name type="scientific">Adineta ricciae</name>
    <name type="common">Rotifer</name>
    <dbReference type="NCBI Taxonomy" id="249248"/>
    <lineage>
        <taxon>Eukaryota</taxon>
        <taxon>Metazoa</taxon>
        <taxon>Spiralia</taxon>
        <taxon>Gnathifera</taxon>
        <taxon>Rotifera</taxon>
        <taxon>Eurotatoria</taxon>
        <taxon>Bdelloidea</taxon>
        <taxon>Adinetida</taxon>
        <taxon>Adinetidae</taxon>
        <taxon>Adineta</taxon>
    </lineage>
</organism>
<proteinExistence type="predicted"/>
<comment type="caution">
    <text evidence="1">The sequence shown here is derived from an EMBL/GenBank/DDBJ whole genome shotgun (WGS) entry which is preliminary data.</text>
</comment>
<gene>
    <name evidence="1" type="ORF">EDS130_LOCUS40676</name>
</gene>
<dbReference type="OrthoDB" id="10036502at2759"/>
<evidence type="ECO:0000313" key="2">
    <source>
        <dbReference type="Proteomes" id="UP000663852"/>
    </source>
</evidence>
<dbReference type="Proteomes" id="UP000663852">
    <property type="component" value="Unassembled WGS sequence"/>
</dbReference>
<sequence length="356" mass="41070">MLGAKRSKTGVPYTIVSRHMCYPEMRKPLLSIVPQFFLLRNDSIGAHLATLLQSSLMRQVQSFELDDNCLLSGPITGEQLRIPEAVQLTHIRCQLQSLTVTIAMSNENRETLNNVIQSISCPNLKHLTIKMYRNFKNFDVCLCLLERLSSVEQLTLILAIDETDTTPIHFVDQLFSEKNIYRCIPNLHQFHFHIRSIFKGASQTTVDQILQGFVKREHHQSFHCVIDHFNNSYGQCQIYSLPFIGTRLDFVSNRFPFFDNHSTFSSVTTMLLFDDVEPFENVFFERIAQVLPRLRTLEIINPLEQKKKSAVTKTSNARRGRLAIPSTEPLTENKIVLCAFYAKKDRTITFERVPRD</sequence>